<dbReference type="InterPro" id="IPR004843">
    <property type="entry name" value="Calcineurin-like_PHP"/>
</dbReference>
<dbReference type="GO" id="GO:0008758">
    <property type="term" value="F:UDP-2,3-diacylglucosamine hydrolase activity"/>
    <property type="evidence" value="ECO:0007669"/>
    <property type="project" value="TreeGrafter"/>
</dbReference>
<evidence type="ECO:0000256" key="3">
    <source>
        <dbReference type="ARBA" id="ARBA00022723"/>
    </source>
</evidence>
<keyword evidence="5" id="KW-0464">Manganese</keyword>
<protein>
    <recommendedName>
        <fullName evidence="6">Calcineurin-like phosphoesterase domain-containing protein</fullName>
    </recommendedName>
</protein>
<dbReference type="Gene3D" id="3.60.21.10">
    <property type="match status" value="1"/>
</dbReference>
<evidence type="ECO:0000256" key="1">
    <source>
        <dbReference type="ARBA" id="ARBA00022475"/>
    </source>
</evidence>
<dbReference type="GO" id="GO:0046872">
    <property type="term" value="F:metal ion binding"/>
    <property type="evidence" value="ECO:0007669"/>
    <property type="project" value="UniProtKB-KW"/>
</dbReference>
<dbReference type="RefSeq" id="WP_068616564.1">
    <property type="nucleotide sequence ID" value="NZ_CP016268.1"/>
</dbReference>
<reference evidence="7 8" key="1">
    <citation type="submission" date="2016-06" db="EMBL/GenBank/DDBJ databases">
        <title>Complete genome sequence of a deep-branching marine Gamma Proteobacterium Woeseia oceani type strain XK5.</title>
        <authorList>
            <person name="Mu D."/>
            <person name="Du Z."/>
        </authorList>
    </citation>
    <scope>NUCLEOTIDE SEQUENCE [LARGE SCALE GENOMIC DNA]</scope>
    <source>
        <strain evidence="7 8">XK5</strain>
    </source>
</reference>
<evidence type="ECO:0000256" key="2">
    <source>
        <dbReference type="ARBA" id="ARBA00022519"/>
    </source>
</evidence>
<dbReference type="SUPFAM" id="SSF56300">
    <property type="entry name" value="Metallo-dependent phosphatases"/>
    <property type="match status" value="1"/>
</dbReference>
<dbReference type="AlphaFoldDB" id="A0A193LH70"/>
<dbReference type="CDD" id="cd07398">
    <property type="entry name" value="MPP_YbbF-LpxH"/>
    <property type="match status" value="1"/>
</dbReference>
<evidence type="ECO:0000259" key="6">
    <source>
        <dbReference type="Pfam" id="PF00149"/>
    </source>
</evidence>
<evidence type="ECO:0000313" key="7">
    <source>
        <dbReference type="EMBL" id="ANO51852.1"/>
    </source>
</evidence>
<name>A0A193LH70_9GAMM</name>
<sequence length="260" mass="29226">MTCSLRTLWLSDIHLGTPACRSTDLARFLLNVRAERIYLTGDIIDLERLKQKPVFPEHHWQLVSQILQLARSGTEVIYIPGNHDFQVRELAGQTICGVRIALEAMHVTATNERLLTVHGDCLDSQTRAGTSLEQFGATAYRWLVDADVKINQLRGKLGRDYAPIASRIKLRLKAANQYIERFERTAARYARGRGADGIVCGHIHKPALRILDGVRYANDGDWVEHRTAIAENMNGKLQLLSWHAGSLHTLETNNEQTLAA</sequence>
<keyword evidence="4" id="KW-0472">Membrane</keyword>
<evidence type="ECO:0000313" key="8">
    <source>
        <dbReference type="Proteomes" id="UP000092695"/>
    </source>
</evidence>
<dbReference type="EMBL" id="CP016268">
    <property type="protein sequence ID" value="ANO51852.1"/>
    <property type="molecule type" value="Genomic_DNA"/>
</dbReference>
<dbReference type="InterPro" id="IPR029052">
    <property type="entry name" value="Metallo-depent_PP-like"/>
</dbReference>
<dbReference type="PANTHER" id="PTHR34990:SF2">
    <property type="entry name" value="BLL8164 PROTEIN"/>
    <property type="match status" value="1"/>
</dbReference>
<organism evidence="7 8">
    <name type="scientific">Woeseia oceani</name>
    <dbReference type="NCBI Taxonomy" id="1548547"/>
    <lineage>
        <taxon>Bacteria</taxon>
        <taxon>Pseudomonadati</taxon>
        <taxon>Pseudomonadota</taxon>
        <taxon>Gammaproteobacteria</taxon>
        <taxon>Woeseiales</taxon>
        <taxon>Woeseiaceae</taxon>
        <taxon>Woeseia</taxon>
    </lineage>
</organism>
<dbReference type="Proteomes" id="UP000092695">
    <property type="component" value="Chromosome"/>
</dbReference>
<dbReference type="KEGG" id="woc:BA177_12155"/>
<dbReference type="GO" id="GO:0016020">
    <property type="term" value="C:membrane"/>
    <property type="evidence" value="ECO:0007669"/>
    <property type="project" value="GOC"/>
</dbReference>
<dbReference type="Pfam" id="PF00149">
    <property type="entry name" value="Metallophos"/>
    <property type="match status" value="1"/>
</dbReference>
<dbReference type="InterPro" id="IPR043461">
    <property type="entry name" value="LpxH-like"/>
</dbReference>
<gene>
    <name evidence="7" type="ORF">BA177_12155</name>
</gene>
<dbReference type="PANTHER" id="PTHR34990">
    <property type="entry name" value="UDP-2,3-DIACYLGLUCOSAMINE HYDROLASE-RELATED"/>
    <property type="match status" value="1"/>
</dbReference>
<proteinExistence type="predicted"/>
<feature type="domain" description="Calcineurin-like phosphoesterase" evidence="6">
    <location>
        <begin position="6"/>
        <end position="206"/>
    </location>
</feature>
<keyword evidence="3" id="KW-0479">Metal-binding</keyword>
<dbReference type="STRING" id="1548547.BA177_12155"/>
<keyword evidence="1" id="KW-1003">Cell membrane</keyword>
<dbReference type="GO" id="GO:0009245">
    <property type="term" value="P:lipid A biosynthetic process"/>
    <property type="evidence" value="ECO:0007669"/>
    <property type="project" value="TreeGrafter"/>
</dbReference>
<keyword evidence="8" id="KW-1185">Reference proteome</keyword>
<keyword evidence="2" id="KW-0997">Cell inner membrane</keyword>
<evidence type="ECO:0000256" key="4">
    <source>
        <dbReference type="ARBA" id="ARBA00023136"/>
    </source>
</evidence>
<accession>A0A193LH70</accession>
<evidence type="ECO:0000256" key="5">
    <source>
        <dbReference type="ARBA" id="ARBA00023211"/>
    </source>
</evidence>